<protein>
    <submittedName>
        <fullName evidence="1">Uncharacterized protein</fullName>
    </submittedName>
</protein>
<reference evidence="1" key="1">
    <citation type="submission" date="2016-02" db="EMBL/GenBank/DDBJ databases">
        <title>WGS assembly of Manihot esculenta.</title>
        <authorList>
            <person name="Bredeson J.V."/>
            <person name="Prochnik S.E."/>
            <person name="Lyons J.B."/>
            <person name="Schmutz J."/>
            <person name="Grimwood J."/>
            <person name="Vrebalov J."/>
            <person name="Bart R.S."/>
            <person name="Amuge T."/>
            <person name="Ferguson M.E."/>
            <person name="Green R."/>
            <person name="Putnam N."/>
            <person name="Stites J."/>
            <person name="Rounsley S."/>
            <person name="Rokhsar D.S."/>
        </authorList>
    </citation>
    <scope>NUCLEOTIDE SEQUENCE [LARGE SCALE GENOMIC DNA]</scope>
    <source>
        <tissue evidence="1">Leaf</tissue>
    </source>
</reference>
<dbReference type="AlphaFoldDB" id="A0A2C9U1X2"/>
<name>A0A2C9U1X2_MANES</name>
<organism evidence="1">
    <name type="scientific">Manihot esculenta</name>
    <name type="common">Cassava</name>
    <name type="synonym">Jatropha manihot</name>
    <dbReference type="NCBI Taxonomy" id="3983"/>
    <lineage>
        <taxon>Eukaryota</taxon>
        <taxon>Viridiplantae</taxon>
        <taxon>Streptophyta</taxon>
        <taxon>Embryophyta</taxon>
        <taxon>Tracheophyta</taxon>
        <taxon>Spermatophyta</taxon>
        <taxon>Magnoliopsida</taxon>
        <taxon>eudicotyledons</taxon>
        <taxon>Gunneridae</taxon>
        <taxon>Pentapetalae</taxon>
        <taxon>rosids</taxon>
        <taxon>fabids</taxon>
        <taxon>Malpighiales</taxon>
        <taxon>Euphorbiaceae</taxon>
        <taxon>Crotonoideae</taxon>
        <taxon>Manihoteae</taxon>
        <taxon>Manihot</taxon>
    </lineage>
</organism>
<dbReference type="EMBL" id="CM004404">
    <property type="protein sequence ID" value="OAY23584.1"/>
    <property type="molecule type" value="Genomic_DNA"/>
</dbReference>
<sequence length="78" mass="8967">MEKFLNSSTETYNMALTCNQSNKIQRREFPEFTPTLAINPHLNSSHIIIYSILNALLFDKENPLLQLRIEGNVITKST</sequence>
<gene>
    <name evidence="1" type="ORF">MANES_18G090200</name>
</gene>
<accession>A0A2C9U1X2</accession>
<proteinExistence type="predicted"/>
<evidence type="ECO:0000313" key="1">
    <source>
        <dbReference type="EMBL" id="OAY23584.1"/>
    </source>
</evidence>